<dbReference type="RefSeq" id="WP_014957802.1">
    <property type="nucleotide sequence ID" value="NC_018645.1"/>
</dbReference>
<dbReference type="SUPFAM" id="SSF53756">
    <property type="entry name" value="UDP-Glycosyltransferase/glycogen phosphorylase"/>
    <property type="match status" value="1"/>
</dbReference>
<proteinExistence type="predicted"/>
<dbReference type="AlphaFoldDB" id="K0NHT3"/>
<dbReference type="Proteomes" id="UP000007347">
    <property type="component" value="Chromosome"/>
</dbReference>
<evidence type="ECO:0000313" key="1">
    <source>
        <dbReference type="EMBL" id="CCK80490.1"/>
    </source>
</evidence>
<organism evidence="1 2">
    <name type="scientific">Desulfobacula toluolica (strain DSM 7467 / Tol2)</name>
    <dbReference type="NCBI Taxonomy" id="651182"/>
    <lineage>
        <taxon>Bacteria</taxon>
        <taxon>Pseudomonadati</taxon>
        <taxon>Thermodesulfobacteriota</taxon>
        <taxon>Desulfobacteria</taxon>
        <taxon>Desulfobacterales</taxon>
        <taxon>Desulfobacteraceae</taxon>
        <taxon>Desulfobacula</taxon>
    </lineage>
</organism>
<keyword evidence="1" id="KW-0808">Transferase</keyword>
<dbReference type="HOGENOM" id="CLU_1666605_0_0_7"/>
<gene>
    <name evidence="1" type="ordered locus">TOL2_C23290</name>
</gene>
<dbReference type="Gene3D" id="3.40.50.2000">
    <property type="entry name" value="Glycogen Phosphorylase B"/>
    <property type="match status" value="2"/>
</dbReference>
<name>K0NHT3_DESTT</name>
<sequence length="158" mass="17794">MPFKNNIAAREKTPSGKIVTIPNGVDAGLFLGDYDKNKIKKILGIHKHDYCVGMIANFRKIKGPIYFLKAAAETVRKIPDVKFLIIGKDCNESGCSQKDLIDLAREDGETGFLFPAKDVDMLSEIIINFLKNYFKRALIGLQARRKIKADYNLQLLCE</sequence>
<reference evidence="1 2" key="1">
    <citation type="journal article" date="2013" name="Environ. Microbiol.">
        <title>Complete genome, catabolic sub-proteomes and key-metabolites of Desulfobacula toluolica Tol2, a marine, aromatic compound-degrading, sulfate-reducing bacterium.</title>
        <authorList>
            <person name="Wohlbrand L."/>
            <person name="Jacob J.H."/>
            <person name="Kube M."/>
            <person name="Mussmann M."/>
            <person name="Jarling R."/>
            <person name="Beck A."/>
            <person name="Amann R."/>
            <person name="Wilkes H."/>
            <person name="Reinhardt R."/>
            <person name="Rabus R."/>
        </authorList>
    </citation>
    <scope>NUCLEOTIDE SEQUENCE [LARGE SCALE GENOMIC DNA]</scope>
    <source>
        <strain evidence="2">DSM 7467 / Tol2</strain>
    </source>
</reference>
<dbReference type="OrthoDB" id="5147801at2"/>
<keyword evidence="2" id="KW-1185">Reference proteome</keyword>
<protein>
    <submittedName>
        <fullName evidence="1">Putative glycosyl transferase, family I</fullName>
    </submittedName>
</protein>
<accession>K0NHT3</accession>
<dbReference type="STRING" id="651182.TOL2_C23290"/>
<dbReference type="KEGG" id="dto:TOL2_C23290"/>
<evidence type="ECO:0000313" key="2">
    <source>
        <dbReference type="Proteomes" id="UP000007347"/>
    </source>
</evidence>
<dbReference type="GO" id="GO:0016740">
    <property type="term" value="F:transferase activity"/>
    <property type="evidence" value="ECO:0007669"/>
    <property type="project" value="UniProtKB-KW"/>
</dbReference>
<dbReference type="EMBL" id="FO203503">
    <property type="protein sequence ID" value="CCK80490.1"/>
    <property type="molecule type" value="Genomic_DNA"/>
</dbReference>